<dbReference type="GO" id="GO:0000028">
    <property type="term" value="P:ribosomal small subunit assembly"/>
    <property type="evidence" value="ECO:0007669"/>
    <property type="project" value="TreeGrafter"/>
</dbReference>
<dbReference type="GO" id="GO:0043024">
    <property type="term" value="F:ribosomal small subunit binding"/>
    <property type="evidence" value="ECO:0007669"/>
    <property type="project" value="TreeGrafter"/>
</dbReference>
<feature type="transmembrane region" description="Helical" evidence="2">
    <location>
        <begin position="470"/>
        <end position="491"/>
    </location>
</feature>
<evidence type="ECO:0000259" key="3">
    <source>
        <dbReference type="Pfam" id="PF01926"/>
    </source>
</evidence>
<dbReference type="InterPro" id="IPR006073">
    <property type="entry name" value="GTP-bd"/>
</dbReference>
<feature type="region of interest" description="Disordered" evidence="1">
    <location>
        <begin position="347"/>
        <end position="412"/>
    </location>
</feature>
<dbReference type="RefSeq" id="WP_069113150.1">
    <property type="nucleotide sequence ID" value="NZ_FNUC01000003.1"/>
</dbReference>
<proteinExistence type="predicted"/>
<keyword evidence="2" id="KW-1133">Transmembrane helix</keyword>
<dbReference type="PANTHER" id="PTHR42698:SF1">
    <property type="entry name" value="GTPASE ERA, MITOCHONDRIAL"/>
    <property type="match status" value="1"/>
</dbReference>
<dbReference type="InterPro" id="IPR005662">
    <property type="entry name" value="GTPase_Era-like"/>
</dbReference>
<dbReference type="OrthoDB" id="974105at2"/>
<organism evidence="4 5">
    <name type="scientific">Jiangella alba</name>
    <dbReference type="NCBI Taxonomy" id="561176"/>
    <lineage>
        <taxon>Bacteria</taxon>
        <taxon>Bacillati</taxon>
        <taxon>Actinomycetota</taxon>
        <taxon>Actinomycetes</taxon>
        <taxon>Jiangellales</taxon>
        <taxon>Jiangellaceae</taxon>
        <taxon>Jiangella</taxon>
    </lineage>
</organism>
<name>A0A1H5IB14_9ACTN</name>
<keyword evidence="5" id="KW-1185">Reference proteome</keyword>
<dbReference type="STRING" id="561176.SAMN04488561_1132"/>
<dbReference type="Pfam" id="PF01926">
    <property type="entry name" value="MMR_HSR1"/>
    <property type="match status" value="1"/>
</dbReference>
<sequence>MKRWSRRGRITLPERVTALQEAVAAGGKRLPADLAQTVQVVVDRAGERRQLSVEHTVVALAGATGSGKSTLFNRVAGMEVSVVGVRRPTTSDPLAVVWGTQGVIPLLDWLAVPPRHRVARESVLDSGEGDDLDGLVLLDLPDHDSTQKEHRDTVDRLVEMVDLFVWILDPQKYADAALHERYLRPLASHQGVTVIVLNQIDRLTRADVVECVTDLRGLLDKDGLDEVPVVALSAATGDGVEVLVDLIRTAVTKRRAVDERIEADIRMTAEMVATAVGAGSPGSVGDGERRQLASAVASASGADVVAEAAGRSYLQRARVATGWPITRWLGRFRRDPLSRLGVRVRSSALVPSGGGPGAGSGVGSGGPGGSGGSGAGSGSGSGSAGAGGSGGSSARISLPAPTPVQRSRSDAAVREYADAAAGSLPPSWRDSVRSVAASAGTRLPDELDRRVAGTDFGIASRPGWWRLLNVLQWLALLTAAAGVLWLLALAGTSFLRFDVAEPSVGGLPVPTVLLAGGLVLGVLLGLLGLVAARRGGRRQEARVRRQLHDLIDALASDVVVQPIDAELAKYRAFSTALERARS</sequence>
<evidence type="ECO:0000256" key="2">
    <source>
        <dbReference type="SAM" id="Phobius"/>
    </source>
</evidence>
<dbReference type="Proteomes" id="UP000181980">
    <property type="component" value="Unassembled WGS sequence"/>
</dbReference>
<dbReference type="GO" id="GO:0005525">
    <property type="term" value="F:GTP binding"/>
    <property type="evidence" value="ECO:0007669"/>
    <property type="project" value="InterPro"/>
</dbReference>
<feature type="domain" description="G" evidence="3">
    <location>
        <begin position="58"/>
        <end position="181"/>
    </location>
</feature>
<dbReference type="GO" id="GO:0005829">
    <property type="term" value="C:cytosol"/>
    <property type="evidence" value="ECO:0007669"/>
    <property type="project" value="TreeGrafter"/>
</dbReference>
<dbReference type="SUPFAM" id="SSF52540">
    <property type="entry name" value="P-loop containing nucleoside triphosphate hydrolases"/>
    <property type="match status" value="1"/>
</dbReference>
<reference evidence="5" key="1">
    <citation type="submission" date="2016-10" db="EMBL/GenBank/DDBJ databases">
        <authorList>
            <person name="Varghese N."/>
            <person name="Submissions S."/>
        </authorList>
    </citation>
    <scope>NUCLEOTIDE SEQUENCE [LARGE SCALE GENOMIC DNA]</scope>
    <source>
        <strain evidence="5">DSM 45237</strain>
    </source>
</reference>
<evidence type="ECO:0000256" key="1">
    <source>
        <dbReference type="SAM" id="MobiDB-lite"/>
    </source>
</evidence>
<dbReference type="EMBL" id="FNUC01000003">
    <property type="protein sequence ID" value="SEE37397.1"/>
    <property type="molecule type" value="Genomic_DNA"/>
</dbReference>
<dbReference type="PANTHER" id="PTHR42698">
    <property type="entry name" value="GTPASE ERA"/>
    <property type="match status" value="1"/>
</dbReference>
<dbReference type="GO" id="GO:0019843">
    <property type="term" value="F:rRNA binding"/>
    <property type="evidence" value="ECO:0007669"/>
    <property type="project" value="TreeGrafter"/>
</dbReference>
<keyword evidence="2" id="KW-0472">Membrane</keyword>
<accession>A0A1H5IB14</accession>
<dbReference type="InterPro" id="IPR027417">
    <property type="entry name" value="P-loop_NTPase"/>
</dbReference>
<dbReference type="Gene3D" id="3.40.50.300">
    <property type="entry name" value="P-loop containing nucleotide triphosphate hydrolases"/>
    <property type="match status" value="1"/>
</dbReference>
<keyword evidence="2" id="KW-0812">Transmembrane</keyword>
<evidence type="ECO:0000313" key="4">
    <source>
        <dbReference type="EMBL" id="SEE37397.1"/>
    </source>
</evidence>
<protein>
    <submittedName>
        <fullName evidence="4">50S ribosome-binding GTPase</fullName>
    </submittedName>
</protein>
<dbReference type="AlphaFoldDB" id="A0A1H5IB14"/>
<feature type="compositionally biased region" description="Gly residues" evidence="1">
    <location>
        <begin position="352"/>
        <end position="391"/>
    </location>
</feature>
<feature type="transmembrane region" description="Helical" evidence="2">
    <location>
        <begin position="511"/>
        <end position="532"/>
    </location>
</feature>
<gene>
    <name evidence="4" type="ORF">SAMN04488561_1132</name>
</gene>
<evidence type="ECO:0000313" key="5">
    <source>
        <dbReference type="Proteomes" id="UP000181980"/>
    </source>
</evidence>